<reference evidence="1" key="3">
    <citation type="submission" date="2015-04" db="UniProtKB">
        <authorList>
            <consortium name="EnsemblPlants"/>
        </authorList>
    </citation>
    <scope>IDENTIFICATION</scope>
</reference>
<name>A0A0D9VFL5_9ORYZ</name>
<dbReference type="EnsemblPlants" id="LPERR02G12390.1">
    <property type="protein sequence ID" value="LPERR02G12390.1"/>
    <property type="gene ID" value="LPERR02G12390"/>
</dbReference>
<dbReference type="HOGENOM" id="CLU_2458048_0_0_1"/>
<reference evidence="1 2" key="1">
    <citation type="submission" date="2012-08" db="EMBL/GenBank/DDBJ databases">
        <title>Oryza genome evolution.</title>
        <authorList>
            <person name="Wing R.A."/>
        </authorList>
    </citation>
    <scope>NUCLEOTIDE SEQUENCE</scope>
</reference>
<dbReference type="AlphaFoldDB" id="A0A0D9VFL5"/>
<protein>
    <submittedName>
        <fullName evidence="1">Uncharacterized protein</fullName>
    </submittedName>
</protein>
<sequence>MASCEVDRITDSALDLHGNVLVTTSGDLQSWAAMIRELQSWTATASCEAAWITDGSLDHLHYNGLVTTSCDLQSWAAMVRKLQSWMAAR</sequence>
<reference evidence="2" key="2">
    <citation type="submission" date="2013-12" db="EMBL/GenBank/DDBJ databases">
        <authorList>
            <person name="Yu Y."/>
            <person name="Lee S."/>
            <person name="de Baynast K."/>
            <person name="Wissotski M."/>
            <person name="Liu L."/>
            <person name="Talag J."/>
            <person name="Goicoechea J."/>
            <person name="Angelova A."/>
            <person name="Jetty R."/>
            <person name="Kudrna D."/>
            <person name="Golser W."/>
            <person name="Rivera L."/>
            <person name="Zhang J."/>
            <person name="Wing R."/>
        </authorList>
    </citation>
    <scope>NUCLEOTIDE SEQUENCE</scope>
</reference>
<keyword evidence="2" id="KW-1185">Reference proteome</keyword>
<dbReference type="Gramene" id="LPERR02G12390.1">
    <property type="protein sequence ID" value="LPERR02G12390.1"/>
    <property type="gene ID" value="LPERR02G12390"/>
</dbReference>
<proteinExistence type="predicted"/>
<organism evidence="1 2">
    <name type="scientific">Leersia perrieri</name>
    <dbReference type="NCBI Taxonomy" id="77586"/>
    <lineage>
        <taxon>Eukaryota</taxon>
        <taxon>Viridiplantae</taxon>
        <taxon>Streptophyta</taxon>
        <taxon>Embryophyta</taxon>
        <taxon>Tracheophyta</taxon>
        <taxon>Spermatophyta</taxon>
        <taxon>Magnoliopsida</taxon>
        <taxon>Liliopsida</taxon>
        <taxon>Poales</taxon>
        <taxon>Poaceae</taxon>
        <taxon>BOP clade</taxon>
        <taxon>Oryzoideae</taxon>
        <taxon>Oryzeae</taxon>
        <taxon>Oryzinae</taxon>
        <taxon>Leersia</taxon>
    </lineage>
</organism>
<accession>A0A0D9VFL5</accession>
<evidence type="ECO:0000313" key="2">
    <source>
        <dbReference type="Proteomes" id="UP000032180"/>
    </source>
</evidence>
<evidence type="ECO:0000313" key="1">
    <source>
        <dbReference type="EnsemblPlants" id="LPERR02G12390.1"/>
    </source>
</evidence>
<dbReference type="Proteomes" id="UP000032180">
    <property type="component" value="Chromosome 2"/>
</dbReference>